<keyword evidence="3" id="KW-1185">Reference proteome</keyword>
<reference evidence="2 3" key="1">
    <citation type="submission" date="2023-04" db="EMBL/GenBank/DDBJ databases">
        <title>Colletotrichum tabacum stain YC1 causing leaf anthracnose on Nicotiana tabacum(L.) cv.</title>
        <authorList>
            <person name="Ji Z."/>
            <person name="Wang M."/>
            <person name="Zhang J."/>
            <person name="Wang N."/>
            <person name="Zhou Z."/>
        </authorList>
    </citation>
    <scope>NUCLEOTIDE SEQUENCE [LARGE SCALE GENOMIC DNA]</scope>
    <source>
        <strain evidence="2 3">YC1</strain>
    </source>
</reference>
<dbReference type="EMBL" id="JASAOK010000012">
    <property type="protein sequence ID" value="KAK6225056.1"/>
    <property type="molecule type" value="Genomic_DNA"/>
</dbReference>
<organism evidence="2 3">
    <name type="scientific">Colletotrichum tabaci</name>
    <dbReference type="NCBI Taxonomy" id="1209068"/>
    <lineage>
        <taxon>Eukaryota</taxon>
        <taxon>Fungi</taxon>
        <taxon>Dikarya</taxon>
        <taxon>Ascomycota</taxon>
        <taxon>Pezizomycotina</taxon>
        <taxon>Sordariomycetes</taxon>
        <taxon>Hypocreomycetidae</taxon>
        <taxon>Glomerellales</taxon>
        <taxon>Glomerellaceae</taxon>
        <taxon>Colletotrichum</taxon>
        <taxon>Colletotrichum destructivum species complex</taxon>
    </lineage>
</organism>
<accession>A0AAV9TR24</accession>
<feature type="region of interest" description="Disordered" evidence="1">
    <location>
        <begin position="41"/>
        <end position="92"/>
    </location>
</feature>
<protein>
    <submittedName>
        <fullName evidence="2">Uncharacterized protein</fullName>
    </submittedName>
</protein>
<proteinExistence type="predicted"/>
<evidence type="ECO:0000313" key="2">
    <source>
        <dbReference type="EMBL" id="KAK6225056.1"/>
    </source>
</evidence>
<sequence>MARHYLVDDHAVSVLFWHEENPTVASNTSLDRSRRMWANSSVMKGKFRRRPTRSTRTASNKAGVGGECLAEQQQQQQRHSHSHASIASGRGG</sequence>
<name>A0AAV9TR24_9PEZI</name>
<dbReference type="Proteomes" id="UP001327957">
    <property type="component" value="Unassembled WGS sequence"/>
</dbReference>
<comment type="caution">
    <text evidence="2">The sequence shown here is derived from an EMBL/GenBank/DDBJ whole genome shotgun (WGS) entry which is preliminary data.</text>
</comment>
<dbReference type="AlphaFoldDB" id="A0AAV9TR24"/>
<gene>
    <name evidence="2" type="ORF">QIS74_03383</name>
</gene>
<evidence type="ECO:0000256" key="1">
    <source>
        <dbReference type="SAM" id="MobiDB-lite"/>
    </source>
</evidence>
<evidence type="ECO:0000313" key="3">
    <source>
        <dbReference type="Proteomes" id="UP001327957"/>
    </source>
</evidence>